<evidence type="ECO:0000259" key="1">
    <source>
        <dbReference type="Pfam" id="PF04230"/>
    </source>
</evidence>
<gene>
    <name evidence="2" type="ORF">DMW51_03615</name>
</gene>
<accession>A0ABX5NLE5</accession>
<name>A0ABX5NLE5_SERMA</name>
<dbReference type="Proteomes" id="UP000247823">
    <property type="component" value="Unassembled WGS sequence"/>
</dbReference>
<reference evidence="2" key="1">
    <citation type="submission" date="2018-06" db="EMBL/GenBank/DDBJ databases">
        <title>Serratia marcescens genome sequencing and assembly.</title>
        <authorList>
            <person name="Martins R.C.R."/>
            <person name="Perdigao-Neto L.V."/>
            <person name="Costa S.F."/>
            <person name="Levin A.S.S."/>
        </authorList>
    </citation>
    <scope>NUCLEOTIDE SEQUENCE</scope>
    <source>
        <strain evidence="2">1283</strain>
    </source>
</reference>
<evidence type="ECO:0000313" key="2">
    <source>
        <dbReference type="EMBL" id="PYA73552.1"/>
    </source>
</evidence>
<dbReference type="InterPro" id="IPR007345">
    <property type="entry name" value="Polysacch_pyruvyl_Trfase"/>
</dbReference>
<sequence>MSKRIYLISCSGRPNYGDELITASWLAYLYKYHPDYEVWLDTPEPGNAIALFQSYHPNFKPINTLWKICWRAQHDVSKIRSQVQTLLGNLGSPDIDLNIGVLRSADVVHVLGGGYINAKWKENYAIIFACEALKNLSAVKTYATGLSISPHEDFLPPEVFDAAVASFDYFTVRDDATATRFNVANTQDDVFLGYSLGLITTHNNESMPDILCCIQSELAEEDSFAHLVNKVERYLKQQSIEGKKIAYCEAIPGADNHAYQILSQTIPDLEFYPFSTIWRDGMPIAKYSQMISTRFHHHLVGACLGVKGSALSIDQQYYSNKHNSLFMLQTGWELQQYGDDADKIDPEINVDFQAKAQLIAARKFNEANEFYRNS</sequence>
<protein>
    <recommendedName>
        <fullName evidence="1">Polysaccharide pyruvyl transferase domain-containing protein</fullName>
    </recommendedName>
</protein>
<organism evidence="2 3">
    <name type="scientific">Serratia marcescens</name>
    <dbReference type="NCBI Taxonomy" id="615"/>
    <lineage>
        <taxon>Bacteria</taxon>
        <taxon>Pseudomonadati</taxon>
        <taxon>Pseudomonadota</taxon>
        <taxon>Gammaproteobacteria</taxon>
        <taxon>Enterobacterales</taxon>
        <taxon>Yersiniaceae</taxon>
        <taxon>Serratia</taxon>
    </lineage>
</organism>
<dbReference type="RefSeq" id="WP_110593179.1">
    <property type="nucleotide sequence ID" value="NZ_JAOWIM010000002.1"/>
</dbReference>
<evidence type="ECO:0000313" key="3">
    <source>
        <dbReference type="Proteomes" id="UP000247823"/>
    </source>
</evidence>
<feature type="domain" description="Polysaccharide pyruvyl transferase" evidence="1">
    <location>
        <begin position="15"/>
        <end position="312"/>
    </location>
</feature>
<dbReference type="EMBL" id="QJQB01000070">
    <property type="protein sequence ID" value="PYA73552.1"/>
    <property type="molecule type" value="Genomic_DNA"/>
</dbReference>
<dbReference type="Pfam" id="PF04230">
    <property type="entry name" value="PS_pyruv_trans"/>
    <property type="match status" value="1"/>
</dbReference>
<comment type="caution">
    <text evidence="2">The sequence shown here is derived from an EMBL/GenBank/DDBJ whole genome shotgun (WGS) entry which is preliminary data.</text>
</comment>
<keyword evidence="3" id="KW-1185">Reference proteome</keyword>
<proteinExistence type="predicted"/>
<reference evidence="2" key="2">
    <citation type="submission" date="2018-06" db="EMBL/GenBank/DDBJ databases">
        <authorList>
            <person name="Martins R.C."/>
            <person name="Perdigao-Neto L.V."/>
            <person name="Costa S.F."/>
            <person name="Levin A.S.S."/>
        </authorList>
    </citation>
    <scope>NUCLEOTIDE SEQUENCE</scope>
    <source>
        <strain evidence="2">1283</strain>
    </source>
</reference>